<dbReference type="AlphaFoldDB" id="A0A9D3WZC6"/>
<evidence type="ECO:0000313" key="3">
    <source>
        <dbReference type="Proteomes" id="UP000827986"/>
    </source>
</evidence>
<feature type="signal peptide" evidence="1">
    <location>
        <begin position="1"/>
        <end position="22"/>
    </location>
</feature>
<evidence type="ECO:0000256" key="1">
    <source>
        <dbReference type="SAM" id="SignalP"/>
    </source>
</evidence>
<dbReference type="Proteomes" id="UP000827986">
    <property type="component" value="Unassembled WGS sequence"/>
</dbReference>
<keyword evidence="1" id="KW-0732">Signal</keyword>
<dbReference type="EMBL" id="JAHDVG010000484">
    <property type="protein sequence ID" value="KAH1169730.1"/>
    <property type="molecule type" value="Genomic_DNA"/>
</dbReference>
<comment type="caution">
    <text evidence="2">The sequence shown here is derived from an EMBL/GenBank/DDBJ whole genome shotgun (WGS) entry which is preliminary data.</text>
</comment>
<evidence type="ECO:0008006" key="4">
    <source>
        <dbReference type="Google" id="ProtNLM"/>
    </source>
</evidence>
<organism evidence="2 3">
    <name type="scientific">Mauremys mutica</name>
    <name type="common">yellowpond turtle</name>
    <dbReference type="NCBI Taxonomy" id="74926"/>
    <lineage>
        <taxon>Eukaryota</taxon>
        <taxon>Metazoa</taxon>
        <taxon>Chordata</taxon>
        <taxon>Craniata</taxon>
        <taxon>Vertebrata</taxon>
        <taxon>Euteleostomi</taxon>
        <taxon>Archelosauria</taxon>
        <taxon>Testudinata</taxon>
        <taxon>Testudines</taxon>
        <taxon>Cryptodira</taxon>
        <taxon>Durocryptodira</taxon>
        <taxon>Testudinoidea</taxon>
        <taxon>Geoemydidae</taxon>
        <taxon>Geoemydinae</taxon>
        <taxon>Mauremys</taxon>
    </lineage>
</organism>
<name>A0A9D3WZC6_9SAUR</name>
<gene>
    <name evidence="2" type="ORF">KIL84_000715</name>
</gene>
<accession>A0A9D3WZC6</accession>
<reference evidence="2" key="1">
    <citation type="submission" date="2021-09" db="EMBL/GenBank/DDBJ databases">
        <title>The genome of Mauremys mutica provides insights into the evolution of semi-aquatic lifestyle.</title>
        <authorList>
            <person name="Gong S."/>
            <person name="Gao Y."/>
        </authorList>
    </citation>
    <scope>NUCLEOTIDE SEQUENCE</scope>
    <source>
        <strain evidence="2">MM-2020</strain>
        <tissue evidence="2">Muscle</tissue>
    </source>
</reference>
<sequence>MIISAILRASIRLFLLSSQSRAATQLQLVAHIAAVASELRLARQLLPFLAVRQCLQKHGRSPQDFALQHIIPSVDLELEAGAKCTNFNLSGETSLITHWFPSGAYGV</sequence>
<proteinExistence type="predicted"/>
<evidence type="ECO:0000313" key="2">
    <source>
        <dbReference type="EMBL" id="KAH1169730.1"/>
    </source>
</evidence>
<keyword evidence="3" id="KW-1185">Reference proteome</keyword>
<feature type="chain" id="PRO_5039565767" description="Secreted protein" evidence="1">
    <location>
        <begin position="23"/>
        <end position="107"/>
    </location>
</feature>
<protein>
    <recommendedName>
        <fullName evidence="4">Secreted protein</fullName>
    </recommendedName>
</protein>